<dbReference type="EMBL" id="CP095407">
    <property type="protein sequence ID" value="USU95872.1"/>
    <property type="molecule type" value="Genomic_DNA"/>
</dbReference>
<dbReference type="RefSeq" id="WP_031968591.1">
    <property type="nucleotide sequence ID" value="NZ_BHFZ01000018.1"/>
</dbReference>
<evidence type="ECO:0008006" key="4">
    <source>
        <dbReference type="Google" id="ProtNLM"/>
    </source>
</evidence>
<dbReference type="AlphaFoldDB" id="A0A1C2TLB4"/>
<accession>A0A1H8U634</accession>
<evidence type="ECO:0000256" key="1">
    <source>
        <dbReference type="SAM" id="SignalP"/>
    </source>
</evidence>
<protein>
    <recommendedName>
        <fullName evidence="4">Lipoprotein</fullName>
    </recommendedName>
</protein>
<accession>A0A1C2TLB4</accession>
<gene>
    <name evidence="2" type="ORF">MWH18_06335</name>
</gene>
<dbReference type="Proteomes" id="UP001055514">
    <property type="component" value="Chromosome"/>
</dbReference>
<feature type="signal peptide" evidence="1">
    <location>
        <begin position="1"/>
        <end position="19"/>
    </location>
</feature>
<proteinExistence type="predicted"/>
<name>A0A1C2TLB4_ACIPI</name>
<reference evidence="2" key="1">
    <citation type="submission" date="2022-04" db="EMBL/GenBank/DDBJ databases">
        <title>Emergence of ST220 Acinetobacter pittii strain in bloodstream infection, which co-producing chromosomal NDM-1 and OXA-820 carbapenemases.</title>
        <authorList>
            <person name="Tian C."/>
            <person name="Xing M."/>
            <person name="Fu L."/>
            <person name="Xia D."/>
        </authorList>
    </citation>
    <scope>NUCLEOTIDE SEQUENCE</scope>
    <source>
        <strain evidence="2">TCM</strain>
    </source>
</reference>
<evidence type="ECO:0000313" key="2">
    <source>
        <dbReference type="EMBL" id="USU95872.1"/>
    </source>
</evidence>
<sequence length="199" mass="21583">MKKIILLGLVSILGGCSVAPIQLPNNVSTISASSAGDTYIDKIDYSFNSTGTSFSKLKLCAAENFQNDDIVLHDQAGSFIGAYTGRYYENNNTQVHQGKSVFKYLDENEKTFIANGNVKTKGQQAGLITDFVKYDVKVALKENKVQFVMSNILRAQQNTGTSSNNGFRQVGTWAGARAPGVIEALDGVAHKYQNCILAN</sequence>
<keyword evidence="1" id="KW-0732">Signal</keyword>
<evidence type="ECO:0000313" key="3">
    <source>
        <dbReference type="Proteomes" id="UP001055514"/>
    </source>
</evidence>
<dbReference type="PROSITE" id="PS51257">
    <property type="entry name" value="PROKAR_LIPOPROTEIN"/>
    <property type="match status" value="1"/>
</dbReference>
<organism evidence="2 3">
    <name type="scientific">Acinetobacter pittii</name>
    <name type="common">Acinetobacter genomosp. 3</name>
    <dbReference type="NCBI Taxonomy" id="48296"/>
    <lineage>
        <taxon>Bacteria</taxon>
        <taxon>Pseudomonadati</taxon>
        <taxon>Pseudomonadota</taxon>
        <taxon>Gammaproteobacteria</taxon>
        <taxon>Moraxellales</taxon>
        <taxon>Moraxellaceae</taxon>
        <taxon>Acinetobacter</taxon>
        <taxon>Acinetobacter calcoaceticus/baumannii complex</taxon>
    </lineage>
</organism>
<feature type="chain" id="PRO_5043143784" description="Lipoprotein" evidence="1">
    <location>
        <begin position="20"/>
        <end position="199"/>
    </location>
</feature>